<dbReference type="EMBL" id="JACGCM010001726">
    <property type="protein sequence ID" value="KAF6150890.1"/>
    <property type="molecule type" value="Genomic_DNA"/>
</dbReference>
<name>A0A7J7M7V4_9MAGN</name>
<evidence type="ECO:0000313" key="1">
    <source>
        <dbReference type="EMBL" id="KAF6150890.1"/>
    </source>
</evidence>
<keyword evidence="2" id="KW-1185">Reference proteome</keyword>
<proteinExistence type="predicted"/>
<organism evidence="1 2">
    <name type="scientific">Kingdonia uniflora</name>
    <dbReference type="NCBI Taxonomy" id="39325"/>
    <lineage>
        <taxon>Eukaryota</taxon>
        <taxon>Viridiplantae</taxon>
        <taxon>Streptophyta</taxon>
        <taxon>Embryophyta</taxon>
        <taxon>Tracheophyta</taxon>
        <taxon>Spermatophyta</taxon>
        <taxon>Magnoliopsida</taxon>
        <taxon>Ranunculales</taxon>
        <taxon>Circaeasteraceae</taxon>
        <taxon>Kingdonia</taxon>
    </lineage>
</organism>
<dbReference type="PANTHER" id="PTHR24015">
    <property type="entry name" value="OS07G0578800 PROTEIN-RELATED"/>
    <property type="match status" value="1"/>
</dbReference>
<dbReference type="InterPro" id="IPR011990">
    <property type="entry name" value="TPR-like_helical_dom_sf"/>
</dbReference>
<gene>
    <name evidence="1" type="ORF">GIB67_020973</name>
</gene>
<dbReference type="InterPro" id="IPR046960">
    <property type="entry name" value="PPR_At4g14850-like_plant"/>
</dbReference>
<dbReference type="GO" id="GO:0003723">
    <property type="term" value="F:RNA binding"/>
    <property type="evidence" value="ECO:0007669"/>
    <property type="project" value="InterPro"/>
</dbReference>
<accession>A0A7J7M7V4</accession>
<protein>
    <recommendedName>
        <fullName evidence="3">Pentatricopeptide repeat-containing protein</fullName>
    </recommendedName>
</protein>
<evidence type="ECO:0000313" key="2">
    <source>
        <dbReference type="Proteomes" id="UP000541444"/>
    </source>
</evidence>
<dbReference type="GO" id="GO:0009451">
    <property type="term" value="P:RNA modification"/>
    <property type="evidence" value="ECO:0007669"/>
    <property type="project" value="InterPro"/>
</dbReference>
<evidence type="ECO:0008006" key="3">
    <source>
        <dbReference type="Google" id="ProtNLM"/>
    </source>
</evidence>
<dbReference type="Proteomes" id="UP000541444">
    <property type="component" value="Unassembled WGS sequence"/>
</dbReference>
<dbReference type="AlphaFoldDB" id="A0A7J7M7V4"/>
<dbReference type="OrthoDB" id="1186399at2759"/>
<sequence>MFDKIEHLNEITWNVIVRRYLQMGEMREAVFMFFKAVASVRPLDFTFRGALMACSSILELKEGCQIHGVVIKVDFEESQVI</sequence>
<comment type="caution">
    <text evidence="1">The sequence shown here is derived from an EMBL/GenBank/DDBJ whole genome shotgun (WGS) entry which is preliminary data.</text>
</comment>
<reference evidence="1 2" key="1">
    <citation type="journal article" date="2020" name="IScience">
        <title>Genome Sequencing of the Endangered Kingdonia uniflora (Circaeasteraceae, Ranunculales) Reveals Potential Mechanisms of Evolutionary Specialization.</title>
        <authorList>
            <person name="Sun Y."/>
            <person name="Deng T."/>
            <person name="Zhang A."/>
            <person name="Moore M.J."/>
            <person name="Landis J.B."/>
            <person name="Lin N."/>
            <person name="Zhang H."/>
            <person name="Zhang X."/>
            <person name="Huang J."/>
            <person name="Zhang X."/>
            <person name="Sun H."/>
            <person name="Wang H."/>
        </authorList>
    </citation>
    <scope>NUCLEOTIDE SEQUENCE [LARGE SCALE GENOMIC DNA]</scope>
    <source>
        <strain evidence="1">TB1705</strain>
        <tissue evidence="1">Leaf</tissue>
    </source>
</reference>
<dbReference type="Gene3D" id="1.25.40.10">
    <property type="entry name" value="Tetratricopeptide repeat domain"/>
    <property type="match status" value="1"/>
</dbReference>